<evidence type="ECO:0000256" key="2">
    <source>
        <dbReference type="ARBA" id="ARBA00004725"/>
    </source>
</evidence>
<keyword evidence="7 9" id="KW-0665">Pyrimidine biosynthesis</keyword>
<evidence type="ECO:0000256" key="6">
    <source>
        <dbReference type="ARBA" id="ARBA00022643"/>
    </source>
</evidence>
<feature type="binding site" evidence="9">
    <location>
        <begin position="284"/>
        <end position="285"/>
    </location>
    <ligand>
        <name>FMN</name>
        <dbReference type="ChEBI" id="CHEBI:58210"/>
    </ligand>
</feature>
<comment type="catalytic activity">
    <reaction evidence="9">
        <text>(S)-dihydroorotate + A = orotate + AH2</text>
        <dbReference type="Rhea" id="RHEA:18073"/>
        <dbReference type="ChEBI" id="CHEBI:13193"/>
        <dbReference type="ChEBI" id="CHEBI:17499"/>
        <dbReference type="ChEBI" id="CHEBI:30839"/>
        <dbReference type="ChEBI" id="CHEBI:30864"/>
    </reaction>
</comment>
<comment type="subcellular location">
    <subcellularLocation>
        <location evidence="1 9">Cytoplasm</location>
    </subcellularLocation>
</comment>
<reference evidence="11" key="1">
    <citation type="submission" date="2019-09" db="EMBL/GenBank/DDBJ databases">
        <title>Characterisation of the sponge microbiome using genome-centric metagenomics.</title>
        <authorList>
            <person name="Engelberts J.P."/>
            <person name="Robbins S.J."/>
            <person name="De Goeij J.M."/>
            <person name="Aranda M."/>
            <person name="Bell S.C."/>
            <person name="Webster N.S."/>
        </authorList>
    </citation>
    <scope>NUCLEOTIDE SEQUENCE</scope>
    <source>
        <strain evidence="11">SB0661_bin_32</strain>
    </source>
</reference>
<dbReference type="PANTHER" id="PTHR48109">
    <property type="entry name" value="DIHYDROOROTATE DEHYDROGENASE (QUINONE), MITOCHONDRIAL-RELATED"/>
    <property type="match status" value="1"/>
</dbReference>
<evidence type="ECO:0000313" key="11">
    <source>
        <dbReference type="EMBL" id="MYC94399.1"/>
    </source>
</evidence>
<comment type="similarity">
    <text evidence="3 9">Belongs to the dihydroorotate dehydrogenase family. Type 1 subfamily.</text>
</comment>
<dbReference type="Gene3D" id="3.20.20.70">
    <property type="entry name" value="Aldolase class I"/>
    <property type="match status" value="1"/>
</dbReference>
<dbReference type="Pfam" id="PF01180">
    <property type="entry name" value="DHO_dh"/>
    <property type="match status" value="1"/>
</dbReference>
<keyword evidence="5 9" id="KW-0285">Flavoprotein</keyword>
<dbReference type="AlphaFoldDB" id="A0A6B1D4E2"/>
<feature type="binding site" evidence="9">
    <location>
        <position position="57"/>
    </location>
    <ligand>
        <name>substrate</name>
    </ligand>
</feature>
<dbReference type="InterPro" id="IPR050074">
    <property type="entry name" value="DHO_dehydrogenase"/>
</dbReference>
<dbReference type="InterPro" id="IPR013785">
    <property type="entry name" value="Aldolase_TIM"/>
</dbReference>
<feature type="binding site" evidence="9">
    <location>
        <position position="209"/>
    </location>
    <ligand>
        <name>FMN</name>
        <dbReference type="ChEBI" id="CHEBI:58210"/>
    </ligand>
</feature>
<keyword evidence="4 9" id="KW-0963">Cytoplasm</keyword>
<feature type="binding site" evidence="9">
    <location>
        <begin position="81"/>
        <end position="85"/>
    </location>
    <ligand>
        <name>substrate</name>
    </ligand>
</feature>
<dbReference type="SUPFAM" id="SSF51395">
    <property type="entry name" value="FMN-linked oxidoreductases"/>
    <property type="match status" value="1"/>
</dbReference>
<keyword evidence="6 9" id="KW-0288">FMN</keyword>
<organism evidence="11">
    <name type="scientific">Caldilineaceae bacterium SB0661_bin_32</name>
    <dbReference type="NCBI Taxonomy" id="2605255"/>
    <lineage>
        <taxon>Bacteria</taxon>
        <taxon>Bacillati</taxon>
        <taxon>Chloroflexota</taxon>
        <taxon>Caldilineae</taxon>
        <taxon>Caldilineales</taxon>
        <taxon>Caldilineaceae</taxon>
    </lineage>
</organism>
<comment type="cofactor">
    <cofactor evidence="9">
        <name>FMN</name>
        <dbReference type="ChEBI" id="CHEBI:58210"/>
    </cofactor>
    <text evidence="9">Binds 1 FMN per subunit.</text>
</comment>
<dbReference type="PROSITE" id="PS00912">
    <property type="entry name" value="DHODEHASE_2"/>
    <property type="match status" value="1"/>
</dbReference>
<name>A0A6B1D4E2_9CHLR</name>
<evidence type="ECO:0000256" key="8">
    <source>
        <dbReference type="ARBA" id="ARBA00023002"/>
    </source>
</evidence>
<sequence>MFCGEISELPKSLPNLSVTFLDRELPSPLVLASGIWGTTVSLLERAAAEGCGAVTAKSCGPEPRAGHVNPSCIDWGGGLLNAIGLANPGVDEEVGLLREAKARLQPRGVAVIASIFAGTAAEFGDVARRVADAQPDFIEVNISCPNVEDSFGEPFAASADASAAVTGYVKQAVAGRAIPVIVKLAPNVPSVGRIAQAAVHAGADALCAINTMPGLVIDPISGQPVLANRSGGISGPALKPIALKAVYDTRKACPHTPIIGTGGVSNGQDAVEMLMAGATVVGVGSAIYQRGPDAIRLIRAELQQWMAEQNIARIADLQDRAHSEPLYATSPSTPPAPSAA</sequence>
<dbReference type="HAMAP" id="MF_00224">
    <property type="entry name" value="DHO_dh_type1"/>
    <property type="match status" value="1"/>
</dbReference>
<dbReference type="GO" id="GO:0004152">
    <property type="term" value="F:dihydroorotate dehydrogenase activity"/>
    <property type="evidence" value="ECO:0007669"/>
    <property type="project" value="UniProtKB-UniRule"/>
</dbReference>
<feature type="active site" description="Nucleophile" evidence="9">
    <location>
        <position position="144"/>
    </location>
</feature>
<dbReference type="InterPro" id="IPR033888">
    <property type="entry name" value="DHOD_1B"/>
</dbReference>
<evidence type="ECO:0000256" key="5">
    <source>
        <dbReference type="ARBA" id="ARBA00022630"/>
    </source>
</evidence>
<feature type="binding site" evidence="9">
    <location>
        <position position="141"/>
    </location>
    <ligand>
        <name>substrate</name>
    </ligand>
</feature>
<feature type="binding site" evidence="9">
    <location>
        <position position="183"/>
    </location>
    <ligand>
        <name>FMN</name>
        <dbReference type="ChEBI" id="CHEBI:58210"/>
    </ligand>
</feature>
<evidence type="ECO:0000256" key="4">
    <source>
        <dbReference type="ARBA" id="ARBA00022490"/>
    </source>
</evidence>
<comment type="function">
    <text evidence="9">Catalyzes the conversion of dihydroorotate to orotate.</text>
</comment>
<gene>
    <name evidence="9" type="primary">pyrD</name>
    <name evidence="11" type="ORF">F4X14_05455</name>
</gene>
<dbReference type="EMBL" id="VXMH01000024">
    <property type="protein sequence ID" value="MYC94399.1"/>
    <property type="molecule type" value="Genomic_DNA"/>
</dbReference>
<protein>
    <recommendedName>
        <fullName evidence="9">Dihydroorotate dehydrogenase</fullName>
        <shortName evidence="9">DHOD</shortName>
        <shortName evidence="9">DHODase</shortName>
        <shortName evidence="9">DHOdehase</shortName>
        <ecNumber evidence="9">1.3.-.-</ecNumber>
    </recommendedName>
</protein>
<dbReference type="PANTHER" id="PTHR48109:SF1">
    <property type="entry name" value="DIHYDROOROTATE DEHYDROGENASE (FUMARATE)"/>
    <property type="match status" value="1"/>
</dbReference>
<evidence type="ECO:0000259" key="10">
    <source>
        <dbReference type="Pfam" id="PF01180"/>
    </source>
</evidence>
<accession>A0A6B1D4E2</accession>
<comment type="pathway">
    <text evidence="2 9">Pyrimidine metabolism; UMP biosynthesis via de novo pathway.</text>
</comment>
<feature type="binding site" evidence="9">
    <location>
        <position position="33"/>
    </location>
    <ligand>
        <name>FMN</name>
        <dbReference type="ChEBI" id="CHEBI:58210"/>
    </ligand>
</feature>
<feature type="binding site" evidence="9">
    <location>
        <position position="235"/>
    </location>
    <ligand>
        <name>FMN</name>
        <dbReference type="ChEBI" id="CHEBI:58210"/>
    </ligand>
</feature>
<dbReference type="InterPro" id="IPR005720">
    <property type="entry name" value="Dihydroorotate_DH_cat"/>
</dbReference>
<dbReference type="NCBIfam" id="TIGR01037">
    <property type="entry name" value="pyrD_sub1_fam"/>
    <property type="match status" value="1"/>
</dbReference>
<evidence type="ECO:0000256" key="1">
    <source>
        <dbReference type="ARBA" id="ARBA00004496"/>
    </source>
</evidence>
<dbReference type="CDD" id="cd04740">
    <property type="entry name" value="DHOD_1B_like"/>
    <property type="match status" value="1"/>
</dbReference>
<dbReference type="UniPathway" id="UPA00070"/>
<feature type="binding site" evidence="9">
    <location>
        <position position="141"/>
    </location>
    <ligand>
        <name>FMN</name>
        <dbReference type="ChEBI" id="CHEBI:58210"/>
    </ligand>
</feature>
<dbReference type="GO" id="GO:0044205">
    <property type="term" value="P:'de novo' UMP biosynthetic process"/>
    <property type="evidence" value="ECO:0007669"/>
    <property type="project" value="UniProtKB-UniRule"/>
</dbReference>
<proteinExistence type="inferred from homology"/>
<dbReference type="InterPro" id="IPR012135">
    <property type="entry name" value="Dihydroorotate_DH_1_2"/>
</dbReference>
<dbReference type="GO" id="GO:0005737">
    <property type="term" value="C:cytoplasm"/>
    <property type="evidence" value="ECO:0007669"/>
    <property type="project" value="UniProtKB-SubCell"/>
</dbReference>
<feature type="binding site" evidence="9">
    <location>
        <begin position="262"/>
        <end position="263"/>
    </location>
    <ligand>
        <name>FMN</name>
        <dbReference type="ChEBI" id="CHEBI:58210"/>
    </ligand>
</feature>
<evidence type="ECO:0000256" key="3">
    <source>
        <dbReference type="ARBA" id="ARBA00008008"/>
    </source>
</evidence>
<comment type="caution">
    <text evidence="11">The sequence shown here is derived from an EMBL/GenBank/DDBJ whole genome shotgun (WGS) entry which is preliminary data.</text>
</comment>
<dbReference type="EC" id="1.3.-.-" evidence="9"/>
<feature type="binding site" evidence="9">
    <location>
        <begin position="57"/>
        <end position="58"/>
    </location>
    <ligand>
        <name>FMN</name>
        <dbReference type="ChEBI" id="CHEBI:58210"/>
    </ligand>
</feature>
<dbReference type="InterPro" id="IPR049622">
    <property type="entry name" value="Dihydroorotate_DH_I"/>
</dbReference>
<dbReference type="InterPro" id="IPR001295">
    <property type="entry name" value="Dihydroorotate_DH_CS"/>
</dbReference>
<feature type="domain" description="Dihydroorotate dehydrogenase catalytic" evidence="10">
    <location>
        <begin position="16"/>
        <end position="306"/>
    </location>
</feature>
<comment type="caution">
    <text evidence="9">Lacks conserved residue(s) required for the propagation of feature annotation.</text>
</comment>
<evidence type="ECO:0000256" key="9">
    <source>
        <dbReference type="HAMAP-Rule" id="MF_00224"/>
    </source>
</evidence>
<dbReference type="GO" id="GO:0006207">
    <property type="term" value="P:'de novo' pyrimidine nucleobase biosynthetic process"/>
    <property type="evidence" value="ECO:0007669"/>
    <property type="project" value="InterPro"/>
</dbReference>
<dbReference type="PIRSF" id="PIRSF000164">
    <property type="entry name" value="DHO_oxidase"/>
    <property type="match status" value="1"/>
</dbReference>
<evidence type="ECO:0000256" key="7">
    <source>
        <dbReference type="ARBA" id="ARBA00022975"/>
    </source>
</evidence>
<dbReference type="InterPro" id="IPR024920">
    <property type="entry name" value="Dihydroorotate_DH_1"/>
</dbReference>
<feature type="binding site" evidence="9">
    <location>
        <begin position="210"/>
        <end position="211"/>
    </location>
    <ligand>
        <name>substrate</name>
    </ligand>
</feature>
<dbReference type="FunFam" id="3.20.20.70:FF:000027">
    <property type="entry name" value="Dihydropyrimidine dehydrogenase [NADP(+)]"/>
    <property type="match status" value="1"/>
</dbReference>
<keyword evidence="8 9" id="KW-0560">Oxidoreductase</keyword>
<dbReference type="NCBIfam" id="NF005574">
    <property type="entry name" value="PRK07259.1"/>
    <property type="match status" value="1"/>
</dbReference>